<dbReference type="InterPro" id="IPR018385">
    <property type="entry name" value="C4_dicarb_anaerob_car-like"/>
</dbReference>
<dbReference type="PANTHER" id="PTHR43652">
    <property type="entry name" value="BASIC AMINO ACID ANTIPORTER YFCC-RELATED"/>
    <property type="match status" value="1"/>
</dbReference>
<comment type="caution">
    <text evidence="7">The sequence shown here is derived from an EMBL/GenBank/DDBJ whole genome shotgun (WGS) entry which is preliminary data.</text>
</comment>
<feature type="transmembrane region" description="Helical" evidence="6">
    <location>
        <begin position="486"/>
        <end position="503"/>
    </location>
</feature>
<feature type="transmembrane region" description="Helical" evidence="6">
    <location>
        <begin position="12"/>
        <end position="35"/>
    </location>
</feature>
<sequence>MQAPNSQPKKRFKMPSAFTILFIIIALVAVLTWIIPAGQYATDKAGNIIAHTYKSVSSNPQGIWDIFMAPVYGMVGNDHTEGAISISLFILVIGGFLGVVNKTKALDDGIGAVVRKYKGKEKMLIPILMILFALGGSTYGMAEETIAFYPLLIPVMIGVGFDSLTAVAIILVGSQIGCLASTVNPFATGVASQTMNLSMGEGLLPRLLLLVIALAVGIWYVYRYASKIEKDPSKSAIYEQRQEDLDRFAVTDNEESAGMTGRQKGVLWLFGGTFILMIVGLIPWSTINDKWTFFESATKWLTGIPVLGNLFGSDAVPLGDWYFSEITMLFLLMAVVIMFVYKMKETEFINAFMGGMAEFLSVAIIVAVARGIQVVMNDGLITDTVLHWGEMGLKGLSESVFIIITYIFYIPMSFLIPSTSGLASATMGIIGPMGKFAGVDGSVVITAYQAASGWVNLITPTSGVVMGALAIAHIGIGTWWKWIAKLMIYLFITSCIFLGVLAIL</sequence>
<feature type="transmembrane region" description="Helical" evidence="6">
    <location>
        <begin position="266"/>
        <end position="287"/>
    </location>
</feature>
<evidence type="ECO:0000256" key="6">
    <source>
        <dbReference type="SAM" id="Phobius"/>
    </source>
</evidence>
<dbReference type="PANTHER" id="PTHR43652:SF6">
    <property type="entry name" value="ARGININE REPRESSOR"/>
    <property type="match status" value="1"/>
</dbReference>
<dbReference type="PATRIC" id="fig|1423804.4.peg.2554"/>
<proteinExistence type="predicted"/>
<organism evidence="7 8">
    <name type="scientific">Secundilactobacillus similis DSM 23365 = JCM 2765</name>
    <dbReference type="NCBI Taxonomy" id="1423804"/>
    <lineage>
        <taxon>Bacteria</taxon>
        <taxon>Bacillati</taxon>
        <taxon>Bacillota</taxon>
        <taxon>Bacilli</taxon>
        <taxon>Lactobacillales</taxon>
        <taxon>Lactobacillaceae</taxon>
        <taxon>Secundilactobacillus</taxon>
    </lineage>
</organism>
<dbReference type="OrthoDB" id="255482at2"/>
<dbReference type="RefSeq" id="WP_057151683.1">
    <property type="nucleotide sequence ID" value="NZ_AYZM01000038.1"/>
</dbReference>
<keyword evidence="3 6" id="KW-0812">Transmembrane</keyword>
<evidence type="ECO:0000256" key="4">
    <source>
        <dbReference type="ARBA" id="ARBA00022989"/>
    </source>
</evidence>
<dbReference type="AlphaFoldDB" id="A0A0R2FPJ0"/>
<evidence type="ECO:0000313" key="7">
    <source>
        <dbReference type="EMBL" id="KRN26292.1"/>
    </source>
</evidence>
<keyword evidence="2" id="KW-1003">Cell membrane</keyword>
<dbReference type="STRING" id="1423804.FD14_GL002360"/>
<feature type="transmembrane region" description="Helical" evidence="6">
    <location>
        <begin position="457"/>
        <end position="479"/>
    </location>
</feature>
<evidence type="ECO:0000256" key="5">
    <source>
        <dbReference type="ARBA" id="ARBA00023136"/>
    </source>
</evidence>
<reference evidence="7 8" key="1">
    <citation type="journal article" date="2015" name="Genome Announc.">
        <title>Expanding the biotechnology potential of lactobacilli through comparative genomics of 213 strains and associated genera.</title>
        <authorList>
            <person name="Sun Z."/>
            <person name="Harris H.M."/>
            <person name="McCann A."/>
            <person name="Guo C."/>
            <person name="Argimon S."/>
            <person name="Zhang W."/>
            <person name="Yang X."/>
            <person name="Jeffery I.B."/>
            <person name="Cooney J.C."/>
            <person name="Kagawa T.F."/>
            <person name="Liu W."/>
            <person name="Song Y."/>
            <person name="Salvetti E."/>
            <person name="Wrobel A."/>
            <person name="Rasinkangas P."/>
            <person name="Parkhill J."/>
            <person name="Rea M.C."/>
            <person name="O'Sullivan O."/>
            <person name="Ritari J."/>
            <person name="Douillard F.P."/>
            <person name="Paul Ross R."/>
            <person name="Yang R."/>
            <person name="Briner A.E."/>
            <person name="Felis G.E."/>
            <person name="de Vos W.M."/>
            <person name="Barrangou R."/>
            <person name="Klaenhammer T.R."/>
            <person name="Caufield P.W."/>
            <person name="Cui Y."/>
            <person name="Zhang H."/>
            <person name="O'Toole P.W."/>
        </authorList>
    </citation>
    <scope>NUCLEOTIDE SEQUENCE [LARGE SCALE GENOMIC DNA]</scope>
    <source>
        <strain evidence="7 8">DSM 23365</strain>
    </source>
</reference>
<evidence type="ECO:0000256" key="2">
    <source>
        <dbReference type="ARBA" id="ARBA00022475"/>
    </source>
</evidence>
<dbReference type="GO" id="GO:0005886">
    <property type="term" value="C:plasma membrane"/>
    <property type="evidence" value="ECO:0007669"/>
    <property type="project" value="UniProtKB-SubCell"/>
</dbReference>
<feature type="transmembrane region" description="Helical" evidence="6">
    <location>
        <begin position="82"/>
        <end position="102"/>
    </location>
</feature>
<name>A0A0R2FPJ0_9LACO</name>
<comment type="subcellular location">
    <subcellularLocation>
        <location evidence="1">Cell membrane</location>
        <topology evidence="1">Multi-pass membrane protein</topology>
    </subcellularLocation>
</comment>
<gene>
    <name evidence="7" type="ORF">FD14_GL002360</name>
</gene>
<dbReference type="Pfam" id="PF03606">
    <property type="entry name" value="DcuC"/>
    <property type="match status" value="1"/>
</dbReference>
<feature type="transmembrane region" description="Helical" evidence="6">
    <location>
        <begin position="148"/>
        <end position="171"/>
    </location>
</feature>
<dbReference type="EMBL" id="AYZM01000038">
    <property type="protein sequence ID" value="KRN26292.1"/>
    <property type="molecule type" value="Genomic_DNA"/>
</dbReference>
<feature type="transmembrane region" description="Helical" evidence="6">
    <location>
        <begin position="321"/>
        <end position="341"/>
    </location>
</feature>
<feature type="transmembrane region" description="Helical" evidence="6">
    <location>
        <begin position="178"/>
        <end position="197"/>
    </location>
</feature>
<feature type="transmembrane region" description="Helical" evidence="6">
    <location>
        <begin position="203"/>
        <end position="222"/>
    </location>
</feature>
<keyword evidence="8" id="KW-1185">Reference proteome</keyword>
<accession>A0A0R2FPJ0</accession>
<dbReference type="InterPro" id="IPR051679">
    <property type="entry name" value="DASS-Related_Transporters"/>
</dbReference>
<feature type="transmembrane region" description="Helical" evidence="6">
    <location>
        <begin position="348"/>
        <end position="369"/>
    </location>
</feature>
<evidence type="ECO:0000256" key="1">
    <source>
        <dbReference type="ARBA" id="ARBA00004651"/>
    </source>
</evidence>
<feature type="transmembrane region" description="Helical" evidence="6">
    <location>
        <begin position="123"/>
        <end position="142"/>
    </location>
</feature>
<keyword evidence="4 6" id="KW-1133">Transmembrane helix</keyword>
<keyword evidence="5 6" id="KW-0472">Membrane</keyword>
<feature type="transmembrane region" description="Helical" evidence="6">
    <location>
        <begin position="399"/>
        <end position="417"/>
    </location>
</feature>
<evidence type="ECO:0000256" key="3">
    <source>
        <dbReference type="ARBA" id="ARBA00022692"/>
    </source>
</evidence>
<dbReference type="Proteomes" id="UP000051442">
    <property type="component" value="Unassembled WGS sequence"/>
</dbReference>
<protein>
    <submittedName>
        <fullName evidence="7">C4-dicarboxylate anaerobic carrier, arginine transporter</fullName>
    </submittedName>
</protein>
<evidence type="ECO:0000313" key="8">
    <source>
        <dbReference type="Proteomes" id="UP000051442"/>
    </source>
</evidence>